<reference evidence="14 15" key="1">
    <citation type="journal article" date="2016" name="Genome Biol. Evol.">
        <title>Gene Family Evolution Reflects Adaptation to Soil Environmental Stressors in the Genome of the Collembolan Orchesella cincta.</title>
        <authorList>
            <person name="Faddeeva-Vakhrusheva A."/>
            <person name="Derks M.F."/>
            <person name="Anvar S.Y."/>
            <person name="Agamennone V."/>
            <person name="Suring W."/>
            <person name="Smit S."/>
            <person name="van Straalen N.M."/>
            <person name="Roelofs D."/>
        </authorList>
    </citation>
    <scope>NUCLEOTIDE SEQUENCE [LARGE SCALE GENOMIC DNA]</scope>
    <source>
        <tissue evidence="14">Mixed pool</tissue>
    </source>
</reference>
<evidence type="ECO:0000259" key="13">
    <source>
        <dbReference type="Pfam" id="PF20653"/>
    </source>
</evidence>
<dbReference type="AlphaFoldDB" id="A0A1D2NF55"/>
<dbReference type="Proteomes" id="UP000094527">
    <property type="component" value="Unassembled WGS sequence"/>
</dbReference>
<keyword evidence="9 11" id="KW-0472">Membrane</keyword>
<dbReference type="Pfam" id="PF06419">
    <property type="entry name" value="COG6_N"/>
    <property type="match status" value="1"/>
</dbReference>
<keyword evidence="15" id="KW-1185">Reference proteome</keyword>
<dbReference type="Pfam" id="PF20653">
    <property type="entry name" value="COG6_C"/>
    <property type="match status" value="1"/>
</dbReference>
<dbReference type="PANTHER" id="PTHR21506:SF0">
    <property type="entry name" value="CONSERVED OLIGOMERIC GOLGI COMPLEX SUBUNIT 6"/>
    <property type="match status" value="1"/>
</dbReference>
<gene>
    <name evidence="14" type="ORF">Ocin01_02836</name>
</gene>
<dbReference type="InterPro" id="IPR048368">
    <property type="entry name" value="COG6_N"/>
</dbReference>
<evidence type="ECO:0000256" key="4">
    <source>
        <dbReference type="ARBA" id="ARBA00011166"/>
    </source>
</evidence>
<keyword evidence="7 11" id="KW-0653">Protein transport</keyword>
<name>A0A1D2NF55_ORCCI</name>
<evidence type="ECO:0000256" key="11">
    <source>
        <dbReference type="RuleBase" id="RU365075"/>
    </source>
</evidence>
<accession>A0A1D2NF55</accession>
<feature type="domain" description="Conserved oligomeric complex COG6 N-terminal" evidence="12">
    <location>
        <begin position="52"/>
        <end position="158"/>
    </location>
</feature>
<dbReference type="InterPro" id="IPR010490">
    <property type="entry name" value="COG6"/>
</dbReference>
<comment type="caution">
    <text evidence="14">The sequence shown here is derived from an EMBL/GenBank/DDBJ whole genome shotgun (WGS) entry which is preliminary data.</text>
</comment>
<dbReference type="STRING" id="48709.A0A1D2NF55"/>
<organism evidence="14 15">
    <name type="scientific">Orchesella cincta</name>
    <name type="common">Springtail</name>
    <name type="synonym">Podura cincta</name>
    <dbReference type="NCBI Taxonomy" id="48709"/>
    <lineage>
        <taxon>Eukaryota</taxon>
        <taxon>Metazoa</taxon>
        <taxon>Ecdysozoa</taxon>
        <taxon>Arthropoda</taxon>
        <taxon>Hexapoda</taxon>
        <taxon>Collembola</taxon>
        <taxon>Entomobryomorpha</taxon>
        <taxon>Entomobryoidea</taxon>
        <taxon>Orchesellidae</taxon>
        <taxon>Orchesellinae</taxon>
        <taxon>Orchesella</taxon>
    </lineage>
</organism>
<proteinExistence type="inferred from homology"/>
<evidence type="ECO:0000313" key="14">
    <source>
        <dbReference type="EMBL" id="ODN03879.1"/>
    </source>
</evidence>
<dbReference type="OrthoDB" id="272987at2759"/>
<feature type="domain" description="Conserved Oligomeric Golgi complex subunit 6 C-terminal" evidence="13">
    <location>
        <begin position="193"/>
        <end position="627"/>
    </location>
</feature>
<dbReference type="GO" id="GO:0017119">
    <property type="term" value="C:Golgi transport complex"/>
    <property type="evidence" value="ECO:0007669"/>
    <property type="project" value="UniProtKB-UniRule"/>
</dbReference>
<dbReference type="PANTHER" id="PTHR21506">
    <property type="entry name" value="COMPONENT OF OLIGOMERIC GOLGI COMPLEX 6"/>
    <property type="match status" value="1"/>
</dbReference>
<comment type="subunit">
    <text evidence="4">Component of the conserved oligomeric Golgi complex which is composed of eight different subunits and is required for normal Golgi morphology and localization.</text>
</comment>
<evidence type="ECO:0000256" key="1">
    <source>
        <dbReference type="ARBA" id="ARBA00003627"/>
    </source>
</evidence>
<dbReference type="InterPro" id="IPR048369">
    <property type="entry name" value="COG6_C"/>
</dbReference>
<keyword evidence="6 11" id="KW-0813">Transport</keyword>
<comment type="similarity">
    <text evidence="3 11">Belongs to the COG6 family.</text>
</comment>
<sequence length="630" mass="71159">MDKGRPAEVQQTLQQTVNGVLELRIASDQKLLDGLEELSKVADIDELIIPPKNRKTHRHDLKSLIQRQHVGSYRNFLSEFKEVKDAVGTLHSELGELNRICGGMANNLWVSKQNSRNLIDEISKLESERKKLISERDIAQAYLNAFQLNADDLRVLRGTDNQSGLLSEEFFEVFEKIQKIQANVAVLLKIGHQTTAVEIMDQMGLFQETALEKIYRWAQIHCKNVENPDLSEVLSKSLSYLQIRPMLLKYVLDEYCAHRRSLVVRNFIDALTGVGNIKGIELIGSADPARYIGDMLAWIHQSIPGEKENLMILLKKCNKIDLSEKISNALATIIDGVCRPLNVRMEQTILSGLDCSVMNRIDIRIQFYVDTLEQVLPGSNLLITLRELQTLCHQTFINQLKCQVQAELGEYRPPGPDLTPSSSIEALITVLHEILHDTTDASPQQMNILIQLVVPPLVTQINDVANRLGSPDTGVYLCNCLNQIIQNLEKYQTTEQLRRSLKGQIDMQIDRLSAEQSGWLVAQMGVTHMFTILQEKIDDPLSNVPGMDAASLKIFVNKLDSLIHNPDSVLLPQILHVIDPQTKTMIQKQSFRILVAIYKQVYDAVNEPKNAYPKDLLNLEPDQLEKSLCG</sequence>
<evidence type="ECO:0000256" key="7">
    <source>
        <dbReference type="ARBA" id="ARBA00022927"/>
    </source>
</evidence>
<evidence type="ECO:0000259" key="12">
    <source>
        <dbReference type="Pfam" id="PF06419"/>
    </source>
</evidence>
<evidence type="ECO:0000256" key="10">
    <source>
        <dbReference type="ARBA" id="ARBA00031348"/>
    </source>
</evidence>
<evidence type="ECO:0000256" key="8">
    <source>
        <dbReference type="ARBA" id="ARBA00023034"/>
    </source>
</evidence>
<evidence type="ECO:0000256" key="9">
    <source>
        <dbReference type="ARBA" id="ARBA00023136"/>
    </source>
</evidence>
<protein>
    <recommendedName>
        <fullName evidence="5 11">Conserved oligomeric Golgi complex subunit 6</fullName>
        <shortName evidence="11">COG complex subunit 6</shortName>
    </recommendedName>
    <alternativeName>
        <fullName evidence="10 11">Component of oligomeric Golgi complex 6</fullName>
    </alternativeName>
</protein>
<evidence type="ECO:0000256" key="2">
    <source>
        <dbReference type="ARBA" id="ARBA00004395"/>
    </source>
</evidence>
<evidence type="ECO:0000313" key="15">
    <source>
        <dbReference type="Proteomes" id="UP000094527"/>
    </source>
</evidence>
<dbReference type="GO" id="GO:0000139">
    <property type="term" value="C:Golgi membrane"/>
    <property type="evidence" value="ECO:0007669"/>
    <property type="project" value="UniProtKB-SubCell"/>
</dbReference>
<dbReference type="GO" id="GO:0015031">
    <property type="term" value="P:protein transport"/>
    <property type="evidence" value="ECO:0007669"/>
    <property type="project" value="UniProtKB-KW"/>
</dbReference>
<evidence type="ECO:0000256" key="5">
    <source>
        <dbReference type="ARBA" id="ARBA00020973"/>
    </source>
</evidence>
<evidence type="ECO:0000256" key="6">
    <source>
        <dbReference type="ARBA" id="ARBA00022448"/>
    </source>
</evidence>
<dbReference type="OMA" id="HSCLDFF"/>
<evidence type="ECO:0000256" key="3">
    <source>
        <dbReference type="ARBA" id="ARBA00011023"/>
    </source>
</evidence>
<dbReference type="SMART" id="SM01087">
    <property type="entry name" value="COG6"/>
    <property type="match status" value="1"/>
</dbReference>
<comment type="function">
    <text evidence="1 11">Required for normal Golgi function.</text>
</comment>
<dbReference type="GO" id="GO:0006891">
    <property type="term" value="P:intra-Golgi vesicle-mediated transport"/>
    <property type="evidence" value="ECO:0007669"/>
    <property type="project" value="UniProtKB-UniRule"/>
</dbReference>
<keyword evidence="8 11" id="KW-0333">Golgi apparatus</keyword>
<comment type="subcellular location">
    <subcellularLocation>
        <location evidence="2 11">Golgi apparatus membrane</location>
        <topology evidence="2 11">Peripheral membrane protein</topology>
    </subcellularLocation>
</comment>
<dbReference type="EMBL" id="LJIJ01000061">
    <property type="protein sequence ID" value="ODN03879.1"/>
    <property type="molecule type" value="Genomic_DNA"/>
</dbReference>